<reference evidence="2" key="1">
    <citation type="journal article" date="2019" name="Int. J. Syst. Evol. Microbiol.">
        <title>The Global Catalogue of Microorganisms (GCM) 10K type strain sequencing project: providing services to taxonomists for standard genome sequencing and annotation.</title>
        <authorList>
            <consortium name="The Broad Institute Genomics Platform"/>
            <consortium name="The Broad Institute Genome Sequencing Center for Infectious Disease"/>
            <person name="Wu L."/>
            <person name="Ma J."/>
        </authorList>
    </citation>
    <scope>NUCLEOTIDE SEQUENCE [LARGE SCALE GENOMIC DNA]</scope>
    <source>
        <strain evidence="2">NBRC 110633</strain>
    </source>
</reference>
<proteinExistence type="predicted"/>
<comment type="caution">
    <text evidence="1">The sequence shown here is derived from an EMBL/GenBank/DDBJ whole genome shotgun (WGS) entry which is preliminary data.</text>
</comment>
<dbReference type="EMBL" id="BSOE01000058">
    <property type="protein sequence ID" value="GLR06253.1"/>
    <property type="molecule type" value="Genomic_DNA"/>
</dbReference>
<protein>
    <submittedName>
        <fullName evidence="1">Uncharacterized protein</fullName>
    </submittedName>
</protein>
<evidence type="ECO:0000313" key="1">
    <source>
        <dbReference type="EMBL" id="GLR06253.1"/>
    </source>
</evidence>
<keyword evidence="2" id="KW-1185">Reference proteome</keyword>
<gene>
    <name evidence="1" type="ORF">GCM10007906_38410</name>
</gene>
<dbReference type="Proteomes" id="UP001156669">
    <property type="component" value="Unassembled WGS sequence"/>
</dbReference>
<accession>A0ABQ5Y9C2</accession>
<evidence type="ECO:0000313" key="2">
    <source>
        <dbReference type="Proteomes" id="UP001156669"/>
    </source>
</evidence>
<dbReference type="RefSeq" id="WP_167391153.1">
    <property type="nucleotide sequence ID" value="NZ_BBLD01000023.1"/>
</dbReference>
<name>A0ABQ5Y9C2_9VIBR</name>
<organism evidence="1 2">
    <name type="scientific">Vibrio hyugaensis</name>
    <dbReference type="NCBI Taxonomy" id="1534743"/>
    <lineage>
        <taxon>Bacteria</taxon>
        <taxon>Pseudomonadati</taxon>
        <taxon>Pseudomonadota</taxon>
        <taxon>Gammaproteobacteria</taxon>
        <taxon>Vibrionales</taxon>
        <taxon>Vibrionaceae</taxon>
        <taxon>Vibrio</taxon>
    </lineage>
</organism>
<sequence>MTYAEFKQTDLHTCLTVAGELMMTIGKVAFKTVNILFKALCWLAVKTYRYVMK</sequence>